<evidence type="ECO:0008006" key="3">
    <source>
        <dbReference type="Google" id="ProtNLM"/>
    </source>
</evidence>
<gene>
    <name evidence="1" type="ORF">EZS28_017137</name>
</gene>
<dbReference type="EMBL" id="SNRW01004416">
    <property type="protein sequence ID" value="KAA6387337.1"/>
    <property type="molecule type" value="Genomic_DNA"/>
</dbReference>
<dbReference type="Gene3D" id="1.10.510.10">
    <property type="entry name" value="Transferase(Phosphotransferase) domain 1"/>
    <property type="match status" value="1"/>
</dbReference>
<dbReference type="InterPro" id="IPR011009">
    <property type="entry name" value="Kinase-like_dom_sf"/>
</dbReference>
<proteinExistence type="predicted"/>
<dbReference type="AlphaFoldDB" id="A0A5J4VXI2"/>
<organism evidence="1 2">
    <name type="scientific">Streblomastix strix</name>
    <dbReference type="NCBI Taxonomy" id="222440"/>
    <lineage>
        <taxon>Eukaryota</taxon>
        <taxon>Metamonada</taxon>
        <taxon>Preaxostyla</taxon>
        <taxon>Oxymonadida</taxon>
        <taxon>Streblomastigidae</taxon>
        <taxon>Streblomastix</taxon>
    </lineage>
</organism>
<sequence>MARTAQSTILRQTRIGGTLSQIQTKMADMFALGVMFYEVIALKHPFAGKSGIVSKKKILQCQPDPLPNNISEPLKQIVMALLNKVCIQSLK</sequence>
<protein>
    <recommendedName>
        <fullName evidence="3">Protein kinase domain-containing protein</fullName>
    </recommendedName>
</protein>
<comment type="caution">
    <text evidence="1">The sequence shown here is derived from an EMBL/GenBank/DDBJ whole genome shotgun (WGS) entry which is preliminary data.</text>
</comment>
<evidence type="ECO:0000313" key="1">
    <source>
        <dbReference type="EMBL" id="KAA6387337.1"/>
    </source>
</evidence>
<dbReference type="SUPFAM" id="SSF56112">
    <property type="entry name" value="Protein kinase-like (PK-like)"/>
    <property type="match status" value="1"/>
</dbReference>
<dbReference type="Proteomes" id="UP000324800">
    <property type="component" value="Unassembled WGS sequence"/>
</dbReference>
<accession>A0A5J4VXI2</accession>
<evidence type="ECO:0000313" key="2">
    <source>
        <dbReference type="Proteomes" id="UP000324800"/>
    </source>
</evidence>
<name>A0A5J4VXI2_9EUKA</name>
<reference evidence="1 2" key="1">
    <citation type="submission" date="2019-03" db="EMBL/GenBank/DDBJ databases">
        <title>Single cell metagenomics reveals metabolic interactions within the superorganism composed of flagellate Streblomastix strix and complex community of Bacteroidetes bacteria on its surface.</title>
        <authorList>
            <person name="Treitli S.C."/>
            <person name="Kolisko M."/>
            <person name="Husnik F."/>
            <person name="Keeling P."/>
            <person name="Hampl V."/>
        </authorList>
    </citation>
    <scope>NUCLEOTIDE SEQUENCE [LARGE SCALE GENOMIC DNA]</scope>
    <source>
        <strain evidence="1">ST1C</strain>
    </source>
</reference>